<feature type="region of interest" description="Disordered" evidence="2">
    <location>
        <begin position="152"/>
        <end position="174"/>
    </location>
</feature>
<keyword evidence="3" id="KW-1133">Transmembrane helix</keyword>
<organism evidence="4 5">
    <name type="scientific">Clytia hemisphaerica</name>
    <dbReference type="NCBI Taxonomy" id="252671"/>
    <lineage>
        <taxon>Eukaryota</taxon>
        <taxon>Metazoa</taxon>
        <taxon>Cnidaria</taxon>
        <taxon>Hydrozoa</taxon>
        <taxon>Hydroidolina</taxon>
        <taxon>Leptothecata</taxon>
        <taxon>Obeliida</taxon>
        <taxon>Clytiidae</taxon>
        <taxon>Clytia</taxon>
    </lineage>
</organism>
<feature type="region of interest" description="Disordered" evidence="2">
    <location>
        <begin position="1"/>
        <end position="51"/>
    </location>
</feature>
<dbReference type="AlphaFoldDB" id="A0A7M5VFV3"/>
<dbReference type="EnsemblMetazoa" id="CLYHEMT010930.1">
    <property type="protein sequence ID" value="CLYHEMP010930.1"/>
    <property type="gene ID" value="CLYHEMG010930"/>
</dbReference>
<keyword evidence="1" id="KW-0175">Coiled coil</keyword>
<keyword evidence="5" id="KW-1185">Reference proteome</keyword>
<feature type="coiled-coil region" evidence="1">
    <location>
        <begin position="193"/>
        <end position="220"/>
    </location>
</feature>
<dbReference type="Proteomes" id="UP000594262">
    <property type="component" value="Unplaced"/>
</dbReference>
<dbReference type="RefSeq" id="XP_066910740.1">
    <property type="nucleotide sequence ID" value="XM_067054639.1"/>
</dbReference>
<evidence type="ECO:0000256" key="1">
    <source>
        <dbReference type="SAM" id="Coils"/>
    </source>
</evidence>
<name>A0A7M5VFV3_9CNID</name>
<dbReference type="GeneID" id="136798052"/>
<accession>A0A7M5VFV3</accession>
<protein>
    <submittedName>
        <fullName evidence="4">Uncharacterized protein</fullName>
    </submittedName>
</protein>
<reference evidence="4" key="1">
    <citation type="submission" date="2021-01" db="UniProtKB">
        <authorList>
            <consortium name="EnsemblMetazoa"/>
        </authorList>
    </citation>
    <scope>IDENTIFICATION</scope>
</reference>
<evidence type="ECO:0000256" key="3">
    <source>
        <dbReference type="SAM" id="Phobius"/>
    </source>
</evidence>
<feature type="compositionally biased region" description="Polar residues" evidence="2">
    <location>
        <begin position="13"/>
        <end position="47"/>
    </location>
</feature>
<keyword evidence="3" id="KW-0812">Transmembrane</keyword>
<evidence type="ECO:0000313" key="4">
    <source>
        <dbReference type="EnsemblMetazoa" id="CLYHEMP010930.1"/>
    </source>
</evidence>
<proteinExistence type="predicted"/>
<sequence>MSTLDRSPLTARCDSSGSEETNDRNTPSPYSMLQSNLGENEPYNQNHEYAKPEDLRGDIAFELEKIDSARKKRNLIYESTAPISNKLDNNRNGILPRPQTDASDEALIPPGTVKGTKRRRTLLCLVIAVFIMSLVAVSLAIFAFLSRDGGGSMMAQKSSTEKPESTSSTGDPILIHDDKVDAEEVHRIKYNLTHLTEHVIKDLEEKIEALNKKLEAKAIEGPRGPEGPAGPPGTGDFSKCTYEEKKTFGSKTVAFTDTRFVADDKNTKIMSVTCSHVGAQAAVLKSNYDSVKGQREYFCRCAGISELPALKSKDPLYISCIIHTWKCPKTT</sequence>
<evidence type="ECO:0000256" key="2">
    <source>
        <dbReference type="SAM" id="MobiDB-lite"/>
    </source>
</evidence>
<keyword evidence="3" id="KW-0472">Membrane</keyword>
<feature type="transmembrane region" description="Helical" evidence="3">
    <location>
        <begin position="122"/>
        <end position="145"/>
    </location>
</feature>
<evidence type="ECO:0000313" key="5">
    <source>
        <dbReference type="Proteomes" id="UP000594262"/>
    </source>
</evidence>